<dbReference type="Proteomes" id="UP000061569">
    <property type="component" value="Chromosome"/>
</dbReference>
<dbReference type="InterPro" id="IPR011990">
    <property type="entry name" value="TPR-like_helical_dom_sf"/>
</dbReference>
<evidence type="ECO:0000313" key="2">
    <source>
        <dbReference type="Proteomes" id="UP000061569"/>
    </source>
</evidence>
<dbReference type="EMBL" id="CP013140">
    <property type="protein sequence ID" value="ALN57924.1"/>
    <property type="molecule type" value="Genomic_DNA"/>
</dbReference>
<dbReference type="PIRSF" id="PIRSF029288">
    <property type="entry name" value="SciE_ImpE"/>
    <property type="match status" value="1"/>
</dbReference>
<dbReference type="KEGG" id="lez:GLE_2575"/>
<sequence>MIRTVSQSQQECSSLLKRGEFDLALRSAMEWAKQHPADAELRIGLFQLLAASGQWSRAREQLQLSARLDAGHGDLAAAYSRVLDAELEREQVMSGQMMPLLLGQAGQWQHDLLLALRQDSQGLAAEAAQRREVALAQAEAAAGEIDGVAFQWLCDADPRFGPCLEVVLETGYAWIAFAQLSEVVLDAPVSLRDLLWQPATLVWRNGDAVAGLVPCRYPGSEHSEHIALRLGRRTDWSGDAAAARGLGQRMLLSDRGEHPLLEIRRIRFDPPPGEAAAWPS</sequence>
<protein>
    <submittedName>
        <fullName evidence="1">ImpE/SciE family protein</fullName>
    </submittedName>
</protein>
<organism evidence="1 2">
    <name type="scientific">Lysobacter enzymogenes</name>
    <dbReference type="NCBI Taxonomy" id="69"/>
    <lineage>
        <taxon>Bacteria</taxon>
        <taxon>Pseudomonadati</taxon>
        <taxon>Pseudomonadota</taxon>
        <taxon>Gammaproteobacteria</taxon>
        <taxon>Lysobacterales</taxon>
        <taxon>Lysobacteraceae</taxon>
        <taxon>Lysobacter</taxon>
    </lineage>
</organism>
<gene>
    <name evidence="1" type="ORF">GLE_2575</name>
</gene>
<dbReference type="InterPro" id="IPR009211">
    <property type="entry name" value="TagJ"/>
</dbReference>
<dbReference type="AlphaFoldDB" id="A0A0S2DHH5"/>
<dbReference type="RefSeq" id="WP_057947648.1">
    <property type="nucleotide sequence ID" value="NZ_CP067396.1"/>
</dbReference>
<dbReference type="OrthoDB" id="5416084at2"/>
<evidence type="ECO:0000313" key="1">
    <source>
        <dbReference type="EMBL" id="ALN57924.1"/>
    </source>
</evidence>
<reference evidence="1 2" key="1">
    <citation type="submission" date="2015-11" db="EMBL/GenBank/DDBJ databases">
        <title>Genome sequences of Lysobacter enzymogenes strain C3 and Lysobacter antibioticus ATCC 29479.</title>
        <authorList>
            <person name="Kobayashi D.Y."/>
        </authorList>
    </citation>
    <scope>NUCLEOTIDE SEQUENCE [LARGE SCALE GENOMIC DNA]</scope>
    <source>
        <strain evidence="1 2">C3</strain>
    </source>
</reference>
<dbReference type="PATRIC" id="fig|69.6.peg.2534"/>
<dbReference type="Gene3D" id="1.25.40.10">
    <property type="entry name" value="Tetratricopeptide repeat domain"/>
    <property type="match status" value="1"/>
</dbReference>
<dbReference type="STRING" id="69.GLE_2575"/>
<accession>A0A0S2DHH5</accession>
<dbReference type="Pfam" id="PF07024">
    <property type="entry name" value="ImpE"/>
    <property type="match status" value="1"/>
</dbReference>
<dbReference type="SUPFAM" id="SSF144059">
    <property type="entry name" value="ImpE-like"/>
    <property type="match status" value="1"/>
</dbReference>
<name>A0A0S2DHH5_LYSEN</name>
<proteinExistence type="predicted"/>